<dbReference type="GO" id="GO:0004066">
    <property type="term" value="F:asparagine synthase (glutamine-hydrolyzing) activity"/>
    <property type="evidence" value="ECO:0007669"/>
    <property type="project" value="UniProtKB-EC"/>
</dbReference>
<dbReference type="InterPro" id="IPR017932">
    <property type="entry name" value="GATase_2_dom"/>
</dbReference>
<dbReference type="CDD" id="cd00712">
    <property type="entry name" value="AsnB"/>
    <property type="match status" value="1"/>
</dbReference>
<keyword evidence="8" id="KW-0028">Amino-acid biosynthesis</keyword>
<dbReference type="EMBL" id="CYHE01000002">
    <property type="protein sequence ID" value="CUA93358.1"/>
    <property type="molecule type" value="Genomic_DNA"/>
</dbReference>
<comment type="catalytic activity">
    <reaction evidence="7">
        <text>L-aspartate + L-glutamine + ATP + H2O = L-asparagine + L-glutamate + AMP + diphosphate + H(+)</text>
        <dbReference type="Rhea" id="RHEA:12228"/>
        <dbReference type="ChEBI" id="CHEBI:15377"/>
        <dbReference type="ChEBI" id="CHEBI:15378"/>
        <dbReference type="ChEBI" id="CHEBI:29985"/>
        <dbReference type="ChEBI" id="CHEBI:29991"/>
        <dbReference type="ChEBI" id="CHEBI:30616"/>
        <dbReference type="ChEBI" id="CHEBI:33019"/>
        <dbReference type="ChEBI" id="CHEBI:58048"/>
        <dbReference type="ChEBI" id="CHEBI:58359"/>
        <dbReference type="ChEBI" id="CHEBI:456215"/>
        <dbReference type="EC" id="6.3.5.4"/>
    </reaction>
</comment>
<sequence length="648" mass="71139">MCGIAGLMNLTAGGDASRAAAQSMIGCLRHRGPDDNGVWSDDGIALAQARLSIIDLSAAGHQPMFSACGRFVIVFNGEIYNHQDLRESLDRAGTAPQWRGHSDTETLLAALAAWGVRAALEQSTGMFAFALWDRQARMLTLGRDRLGEKPLYYGWQGRSFLFGSELKALRAHQDFQAPVDRNALTQFMRLGYVPAPHTIHQGIFKLMPGTFAVLAQDAAPGTPPQAETYWSAQAAAAQPQDSGMSDEEAIATLERLLSQAVARQMVADVPLGAFLSGGIDSTTITALMQAHSTRPVKTFTIGFHEAGYDEAVHAKAVAQHLGCDHTELYVNAREAMEVIPRLPQIYDEPFADVSQIPVFLVSALARRRVTVSLSGDAGDELFGGYNRYTWGVSLWRRLGGMPAGLRAAGGAALQGVPPHGWDRLFSLASPLLPRGLRQSAPGAKIHKLAGLAGARNPEDLYRRLISRWQEPQALVRGGTEPALTSAGGLQAGGGSLPEQMMLFDQTGYLPDDILAKVDRAAMANSLETRVPLLDHEVVEFAWRQPLHRKIRNGEGKWLLRRVLDRHVPPALVERPKMGFAVPVDNWLRGPLRDWAEALLKEERLESEGYLDAGIVRRTWREHLSGRRDWSHQLWSVLMFQVWLESVSL</sequence>
<dbReference type="Pfam" id="PF00733">
    <property type="entry name" value="Asn_synthase"/>
    <property type="match status" value="1"/>
</dbReference>
<evidence type="ECO:0000256" key="4">
    <source>
        <dbReference type="ARBA" id="ARBA00022741"/>
    </source>
</evidence>
<dbReference type="PIRSF" id="PIRSF001589">
    <property type="entry name" value="Asn_synthetase_glu-h"/>
    <property type="match status" value="1"/>
</dbReference>
<dbReference type="RefSeq" id="WP_055454613.1">
    <property type="nucleotide sequence ID" value="NZ_CYHE01000002.1"/>
</dbReference>
<evidence type="ECO:0000256" key="8">
    <source>
        <dbReference type="PIRSR" id="PIRSR001589-1"/>
    </source>
</evidence>
<evidence type="ECO:0000256" key="2">
    <source>
        <dbReference type="ARBA" id="ARBA00005752"/>
    </source>
</evidence>
<dbReference type="Gene3D" id="3.60.20.10">
    <property type="entry name" value="Glutamine Phosphoribosylpyrophosphate, subunit 1, domain 1"/>
    <property type="match status" value="1"/>
</dbReference>
<dbReference type="GO" id="GO:0005829">
    <property type="term" value="C:cytosol"/>
    <property type="evidence" value="ECO:0007669"/>
    <property type="project" value="TreeGrafter"/>
</dbReference>
<dbReference type="InterPro" id="IPR014729">
    <property type="entry name" value="Rossmann-like_a/b/a_fold"/>
</dbReference>
<comment type="pathway">
    <text evidence="1">Amino-acid biosynthesis; L-asparagine biosynthesis; L-asparagine from L-aspartate (L-Gln route): step 1/1.</text>
</comment>
<keyword evidence="5 9" id="KW-0067">ATP-binding</keyword>
<dbReference type="InterPro" id="IPR001962">
    <property type="entry name" value="Asn_synthase"/>
</dbReference>
<dbReference type="CDD" id="cd01991">
    <property type="entry name" value="Asn_synthase_B_C"/>
    <property type="match status" value="1"/>
</dbReference>
<feature type="binding site" evidence="9">
    <location>
        <position position="301"/>
    </location>
    <ligand>
        <name>ATP</name>
        <dbReference type="ChEBI" id="CHEBI:30616"/>
    </ligand>
</feature>
<dbReference type="GO" id="GO:0005524">
    <property type="term" value="F:ATP binding"/>
    <property type="evidence" value="ECO:0007669"/>
    <property type="project" value="UniProtKB-KW"/>
</dbReference>
<name>A0A0K6HRE7_9HYPH</name>
<evidence type="ECO:0000313" key="12">
    <source>
        <dbReference type="EMBL" id="CUA93358.1"/>
    </source>
</evidence>
<dbReference type="OrthoDB" id="9763290at2"/>
<evidence type="ECO:0000256" key="7">
    <source>
        <dbReference type="ARBA" id="ARBA00048741"/>
    </source>
</evidence>
<keyword evidence="13" id="KW-1185">Reference proteome</keyword>
<proteinExistence type="inferred from homology"/>
<keyword evidence="6 8" id="KW-0315">Glutamine amidotransferase</keyword>
<dbReference type="GO" id="GO:0006529">
    <property type="term" value="P:asparagine biosynthetic process"/>
    <property type="evidence" value="ECO:0007669"/>
    <property type="project" value="UniProtKB-KW"/>
</dbReference>
<evidence type="ECO:0000313" key="13">
    <source>
        <dbReference type="Proteomes" id="UP000183900"/>
    </source>
</evidence>
<dbReference type="InterPro" id="IPR006426">
    <property type="entry name" value="Asn_synth_AEB"/>
</dbReference>
<protein>
    <recommendedName>
        <fullName evidence="3">asparagine synthase (glutamine-hydrolyzing)</fullName>
        <ecNumber evidence="3">6.3.5.4</ecNumber>
    </recommendedName>
</protein>
<dbReference type="Proteomes" id="UP000183900">
    <property type="component" value="Unassembled WGS sequence"/>
</dbReference>
<dbReference type="InterPro" id="IPR051786">
    <property type="entry name" value="ASN_synthetase/amidase"/>
</dbReference>
<evidence type="ECO:0000259" key="11">
    <source>
        <dbReference type="PROSITE" id="PS51278"/>
    </source>
</evidence>
<comment type="similarity">
    <text evidence="2">Belongs to the asparagine synthetase family.</text>
</comment>
<feature type="active site" description="For GATase activity" evidence="8">
    <location>
        <position position="2"/>
    </location>
</feature>
<evidence type="ECO:0000256" key="6">
    <source>
        <dbReference type="ARBA" id="ARBA00022962"/>
    </source>
</evidence>
<dbReference type="PROSITE" id="PS51278">
    <property type="entry name" value="GATASE_TYPE_2"/>
    <property type="match status" value="1"/>
</dbReference>
<dbReference type="AlphaFoldDB" id="A0A0K6HRE7"/>
<gene>
    <name evidence="12" type="ORF">Ga0061067_102353</name>
</gene>
<dbReference type="Gene3D" id="3.40.50.620">
    <property type="entry name" value="HUPs"/>
    <property type="match status" value="1"/>
</dbReference>
<dbReference type="PANTHER" id="PTHR43284">
    <property type="entry name" value="ASPARAGINE SYNTHETASE (GLUTAMINE-HYDROLYZING)"/>
    <property type="match status" value="1"/>
</dbReference>
<keyword evidence="8" id="KW-0061">Asparagine biosynthesis</keyword>
<feature type="domain" description="Glutamine amidotransferase type-2" evidence="11">
    <location>
        <begin position="2"/>
        <end position="217"/>
    </location>
</feature>
<dbReference type="SUPFAM" id="SSF56235">
    <property type="entry name" value="N-terminal nucleophile aminohydrolases (Ntn hydrolases)"/>
    <property type="match status" value="1"/>
</dbReference>
<dbReference type="EC" id="6.3.5.4" evidence="3"/>
<feature type="binding site" evidence="9">
    <location>
        <begin position="374"/>
        <end position="375"/>
    </location>
    <ligand>
        <name>ATP</name>
        <dbReference type="ChEBI" id="CHEBI:30616"/>
    </ligand>
</feature>
<feature type="binding site" evidence="9">
    <location>
        <position position="103"/>
    </location>
    <ligand>
        <name>L-glutamine</name>
        <dbReference type="ChEBI" id="CHEBI:58359"/>
    </ligand>
</feature>
<evidence type="ECO:0000256" key="10">
    <source>
        <dbReference type="PIRSR" id="PIRSR001589-3"/>
    </source>
</evidence>
<evidence type="ECO:0000256" key="9">
    <source>
        <dbReference type="PIRSR" id="PIRSR001589-2"/>
    </source>
</evidence>
<evidence type="ECO:0000256" key="1">
    <source>
        <dbReference type="ARBA" id="ARBA00005187"/>
    </source>
</evidence>
<dbReference type="Pfam" id="PF13522">
    <property type="entry name" value="GATase_6"/>
    <property type="match status" value="1"/>
</dbReference>
<dbReference type="InterPro" id="IPR029055">
    <property type="entry name" value="Ntn_hydrolases_N"/>
</dbReference>
<dbReference type="NCBIfam" id="TIGR01536">
    <property type="entry name" value="asn_synth_AEB"/>
    <property type="match status" value="1"/>
</dbReference>
<accession>A0A0K6HRE7</accession>
<feature type="site" description="Important for beta-aspartyl-AMP intermediate formation" evidence="10">
    <location>
        <position position="376"/>
    </location>
</feature>
<dbReference type="InterPro" id="IPR033738">
    <property type="entry name" value="AsnB_N"/>
</dbReference>
<evidence type="ECO:0000256" key="5">
    <source>
        <dbReference type="ARBA" id="ARBA00022840"/>
    </source>
</evidence>
<evidence type="ECO:0000256" key="3">
    <source>
        <dbReference type="ARBA" id="ARBA00012737"/>
    </source>
</evidence>
<dbReference type="SUPFAM" id="SSF52402">
    <property type="entry name" value="Adenine nucleotide alpha hydrolases-like"/>
    <property type="match status" value="1"/>
</dbReference>
<organism evidence="12 13">
    <name type="scientific">Pannonibacter indicus</name>
    <dbReference type="NCBI Taxonomy" id="466044"/>
    <lineage>
        <taxon>Bacteria</taxon>
        <taxon>Pseudomonadati</taxon>
        <taxon>Pseudomonadota</taxon>
        <taxon>Alphaproteobacteria</taxon>
        <taxon>Hyphomicrobiales</taxon>
        <taxon>Stappiaceae</taxon>
        <taxon>Pannonibacter</taxon>
    </lineage>
</organism>
<reference evidence="13" key="1">
    <citation type="submission" date="2015-08" db="EMBL/GenBank/DDBJ databases">
        <authorList>
            <person name="Varghese N."/>
        </authorList>
    </citation>
    <scope>NUCLEOTIDE SEQUENCE [LARGE SCALE GENOMIC DNA]</scope>
    <source>
        <strain evidence="13">DSM 23407</strain>
    </source>
</reference>
<keyword evidence="4 9" id="KW-0547">Nucleotide-binding</keyword>
<dbReference type="PANTHER" id="PTHR43284:SF1">
    <property type="entry name" value="ASPARAGINE SYNTHETASE"/>
    <property type="match status" value="1"/>
</dbReference>